<dbReference type="Gene3D" id="3.20.20.70">
    <property type="entry name" value="Aldolase class I"/>
    <property type="match status" value="1"/>
</dbReference>
<dbReference type="Pfam" id="PF02679">
    <property type="entry name" value="ComA"/>
    <property type="match status" value="1"/>
</dbReference>
<dbReference type="PANTHER" id="PTHR48413">
    <property type="match status" value="1"/>
</dbReference>
<reference evidence="2" key="1">
    <citation type="journal article" date="2019" name="Microbes Environ.">
        <title>Genetic and Physiological Characteristics of a Novel Marine Propylene-Assimilating Halieaceae Bacterium Isolated from Seawater and the Diversity of Its Alkene and Epoxide Metabolism Genes.</title>
        <authorList>
            <person name="Suzuki T."/>
            <person name="Yazawa T."/>
            <person name="Morishita N."/>
            <person name="Maruyama A."/>
            <person name="Fuse H."/>
        </authorList>
    </citation>
    <scope>NUCLEOTIDE SEQUENCE</scope>
    <source>
        <strain evidence="2">PE-TB08W</strain>
    </source>
</reference>
<gene>
    <name evidence="2" type="primary">ComA</name>
</gene>
<proteinExistence type="inferred from homology"/>
<accession>A0A3G9DX55</accession>
<dbReference type="PANTHER" id="PTHR48413:SF1">
    <property type="entry name" value="PROTEIN HEAT-STRESS-ASSOCIATED 32"/>
    <property type="match status" value="1"/>
</dbReference>
<dbReference type="EMBL" id="AB728560">
    <property type="protein sequence ID" value="BBD49887.1"/>
    <property type="molecule type" value="Genomic_DNA"/>
</dbReference>
<evidence type="ECO:0000256" key="1">
    <source>
        <dbReference type="ARBA" id="ARBA00010424"/>
    </source>
</evidence>
<dbReference type="InterPro" id="IPR003830">
    <property type="entry name" value="ComA_synth"/>
</dbReference>
<dbReference type="InterPro" id="IPR013785">
    <property type="entry name" value="Aldolase_TIM"/>
</dbReference>
<evidence type="ECO:0000313" key="2">
    <source>
        <dbReference type="EMBL" id="BBD49887.1"/>
    </source>
</evidence>
<protein>
    <submittedName>
        <fullName evidence="2">Phosphosulfolacetate synthase</fullName>
    </submittedName>
</protein>
<organism evidence="2">
    <name type="scientific">Alteromonadaceae bacterium PE-TB08W</name>
    <dbReference type="NCBI Taxonomy" id="1199097"/>
    <lineage>
        <taxon>Bacteria</taxon>
        <taxon>Pseudomonadati</taxon>
        <taxon>Pseudomonadota</taxon>
        <taxon>Gammaproteobacteria</taxon>
        <taxon>Alteromonadales</taxon>
        <taxon>Alteromonadaceae</taxon>
    </lineage>
</organism>
<sequence>MPKFAWEPIIQCLRNDHSTKPRSNGITMVIDTGLGIENCRDTLVHSGHLVDHWKFGFGTSVFVDREALKRKLKLLEDHSVLTFPGGTLLEVALVEHHCQVYMHHARELGFSAVEISDGTIPMPRFRRKKIIQCAIDAGLVPITEVGKKDPKKQISTTQLAEEALEDLSWGAKWVIVEGRESGVGVGVFEDDGEVMEEAVAIIESMMGNQVDQLIWEAPLKSQQTVLIEKFGTNVNFGNIQHDQVLSLEALRAGLRFETMHAVTDYLIDTGGWDPQEIEPPVEHVDSVSLKRVK</sequence>
<name>A0A3G9DX55_9ALTE</name>
<dbReference type="SUPFAM" id="SSF102110">
    <property type="entry name" value="(2r)-phospho-3-sulfolactate synthase ComA"/>
    <property type="match status" value="1"/>
</dbReference>
<comment type="similarity">
    <text evidence="1">Belongs to the phosphosulfolactate synthase family.</text>
</comment>
<dbReference type="InterPro" id="IPR036112">
    <property type="entry name" value="ComA_synth_sf"/>
</dbReference>
<dbReference type="AlphaFoldDB" id="A0A3G9DX55"/>